<dbReference type="Proteomes" id="UP000245802">
    <property type="component" value="Chromosome"/>
</dbReference>
<dbReference type="AlphaFoldDB" id="A0A2Z3GXG2"/>
<keyword evidence="4" id="KW-1185">Reference proteome</keyword>
<name>A0A2Z3GXG2_9BACT</name>
<organism evidence="3 4">
    <name type="scientific">Gemmata obscuriglobus</name>
    <dbReference type="NCBI Taxonomy" id="114"/>
    <lineage>
        <taxon>Bacteria</taxon>
        <taxon>Pseudomonadati</taxon>
        <taxon>Planctomycetota</taxon>
        <taxon>Planctomycetia</taxon>
        <taxon>Gemmatales</taxon>
        <taxon>Gemmataceae</taxon>
        <taxon>Gemmata</taxon>
    </lineage>
</organism>
<evidence type="ECO:0000313" key="4">
    <source>
        <dbReference type="Proteomes" id="UP000245802"/>
    </source>
</evidence>
<accession>A0A2Z3GXG2</accession>
<evidence type="ECO:0000259" key="2">
    <source>
        <dbReference type="Pfam" id="PF02470"/>
    </source>
</evidence>
<dbReference type="PANTHER" id="PTHR33371:SF4">
    <property type="entry name" value="INTERMEMBRANE PHOSPHOLIPID TRANSPORT SYSTEM BINDING PROTEIN MLAD"/>
    <property type="match status" value="1"/>
</dbReference>
<dbReference type="InterPro" id="IPR003399">
    <property type="entry name" value="Mce/MlaD"/>
</dbReference>
<gene>
    <name evidence="3" type="ORF">C1280_16625</name>
</gene>
<dbReference type="RefSeq" id="WP_029600846.1">
    <property type="nucleotide sequence ID" value="NZ_CP025958.1"/>
</dbReference>
<feature type="compositionally biased region" description="Pro residues" evidence="1">
    <location>
        <begin position="502"/>
        <end position="511"/>
    </location>
</feature>
<dbReference type="InterPro" id="IPR052336">
    <property type="entry name" value="MlaD_Phospholipid_Transporter"/>
</dbReference>
<evidence type="ECO:0000313" key="3">
    <source>
        <dbReference type="EMBL" id="AWM38453.1"/>
    </source>
</evidence>
<feature type="domain" description="Mce/MlaD" evidence="2">
    <location>
        <begin position="39"/>
        <end position="114"/>
    </location>
</feature>
<dbReference type="Pfam" id="PF02470">
    <property type="entry name" value="MlaD"/>
    <property type="match status" value="1"/>
</dbReference>
<reference evidence="3 4" key="1">
    <citation type="submission" date="2018-01" db="EMBL/GenBank/DDBJ databases">
        <title>G. obscuriglobus.</title>
        <authorList>
            <person name="Franke J."/>
            <person name="Blomberg W."/>
            <person name="Selmecki A."/>
        </authorList>
    </citation>
    <scope>NUCLEOTIDE SEQUENCE [LARGE SCALE GENOMIC DNA]</scope>
    <source>
        <strain evidence="3 4">DSM 5831</strain>
    </source>
</reference>
<protein>
    <submittedName>
        <fullName evidence="3">MCE family protein</fullName>
    </submittedName>
</protein>
<dbReference type="EMBL" id="CP025958">
    <property type="protein sequence ID" value="AWM38453.1"/>
    <property type="molecule type" value="Genomic_DNA"/>
</dbReference>
<feature type="region of interest" description="Disordered" evidence="1">
    <location>
        <begin position="466"/>
        <end position="511"/>
    </location>
</feature>
<evidence type="ECO:0000256" key="1">
    <source>
        <dbReference type="SAM" id="MobiDB-lite"/>
    </source>
</evidence>
<dbReference type="OrthoDB" id="260338at2"/>
<proteinExistence type="predicted"/>
<dbReference type="PANTHER" id="PTHR33371">
    <property type="entry name" value="INTERMEMBRANE PHOSPHOLIPID TRANSPORT SYSTEM BINDING PROTEIN MLAD-RELATED"/>
    <property type="match status" value="1"/>
</dbReference>
<dbReference type="KEGG" id="gog:C1280_16625"/>
<sequence length="511" mass="54438">MAERALRMRLGLFMGASLLALAGLVVLFGGTPRVFSSDVKYSVLFSEAPGLGPGTPIRKSGVRIGQVTGVELDPESGQVRVRIELDRKYLPRKSEEAHITRGLLSGDTAVDFLPKLGPDSQPVPRGEDWPPGSEIPGVTPITPRSLVAPASNALQNAQQSLERMTKAFEKLERLSEVGPRIEATADEATALFKDVRAFIPELRKTNAKIQNILGPDGPVPPKGPPAPGAAPIGAELPVGFVSTQPPLVPEEPNLKTLFRDAQDALRTIKPAVDDVRAAVKRLEPEVAAAVKGARTAFDNVNDVLSPENRKQFAELLKNLNSVALNVVKFAGALGTLLDSAEKTVKNIDDRVTEVGQVVADVRAVTRPLAARSEGLVKGVAESAEQLGKLIAEIRGIVNAFGKENGTVQKLISDPTVYQNLDLAAGSLARILARSEKITRDLEVFADKVARRPELIGVGGALRGSGGLKELPGTPSYRPDWPPASSARPFSGPTWLEPQNNGKPPPVQGYPP</sequence>